<dbReference type="PANTHER" id="PTHR43133:SF8">
    <property type="entry name" value="RNA POLYMERASE SIGMA FACTOR HI_1459-RELATED"/>
    <property type="match status" value="1"/>
</dbReference>
<gene>
    <name evidence="6" type="ORF">Aph01nite_20620</name>
</gene>
<evidence type="ECO:0000256" key="3">
    <source>
        <dbReference type="ARBA" id="ARBA00023125"/>
    </source>
</evidence>
<evidence type="ECO:0000313" key="7">
    <source>
        <dbReference type="Proteomes" id="UP000640052"/>
    </source>
</evidence>
<evidence type="ECO:0000256" key="2">
    <source>
        <dbReference type="ARBA" id="ARBA00023082"/>
    </source>
</evidence>
<evidence type="ECO:0000313" key="6">
    <source>
        <dbReference type="EMBL" id="GIH23752.1"/>
    </source>
</evidence>
<keyword evidence="1" id="KW-0805">Transcription regulation</keyword>
<dbReference type="Proteomes" id="UP000640052">
    <property type="component" value="Unassembled WGS sequence"/>
</dbReference>
<feature type="compositionally biased region" description="Low complexity" evidence="5">
    <location>
        <begin position="381"/>
        <end position="396"/>
    </location>
</feature>
<sequence>MNDRDLVEALRDRDPGALAALYDSHAESIYRFCWAMLGSPDGAQVALRDTLIAAEAHIVSLADPAQLRPWLFALARGECARRRMPGFVITDETDPAGVAVASDSGDAALRLTAWQAAQLLSYEDREILELGTRHGLSAPDLATTLGRSVRQAEAARDAATERLLDAVTAEVLAAEGPHDCPRRAKILESPEESREHLVRHVARCDTCRRHRDSQLSAAKIFALLPSATLPDTLRVRVMSCFIDPELVPYRKYVARRVGALDPAGFPITEEATARRWPQAALGAVAAIAAAAAIVIAFTQLGAVPDEQIIGTASGKFPATADAPATKITESPKPRNIPLELREIQDITHYRPIRPDSAARPIPTKAPPLPPKPTPRPPTPTTTPTITPTPTITVTVPTPRPTHPRPHRPHRHHPRPTRACPPHTPPTSQPPTTPTPTSTTTATPPPSQDPTEQPQPTTPATDPTRQLTRKSASRTCR</sequence>
<feature type="compositionally biased region" description="Pro residues" evidence="5">
    <location>
        <begin position="363"/>
        <end position="380"/>
    </location>
</feature>
<comment type="caution">
    <text evidence="6">The sequence shown here is derived from an EMBL/GenBank/DDBJ whole genome shotgun (WGS) entry which is preliminary data.</text>
</comment>
<keyword evidence="7" id="KW-1185">Reference proteome</keyword>
<keyword evidence="3" id="KW-0238">DNA-binding</keyword>
<dbReference type="RefSeq" id="WP_204040528.1">
    <property type="nucleotide sequence ID" value="NZ_BOOA01000012.1"/>
</dbReference>
<proteinExistence type="predicted"/>
<dbReference type="GO" id="GO:0006352">
    <property type="term" value="P:DNA-templated transcription initiation"/>
    <property type="evidence" value="ECO:0007669"/>
    <property type="project" value="InterPro"/>
</dbReference>
<dbReference type="AlphaFoldDB" id="A0A919Q7I7"/>
<evidence type="ECO:0000256" key="5">
    <source>
        <dbReference type="SAM" id="MobiDB-lite"/>
    </source>
</evidence>
<reference evidence="6" key="1">
    <citation type="submission" date="2021-01" db="EMBL/GenBank/DDBJ databases">
        <title>Whole genome shotgun sequence of Acrocarpospora phusangensis NBRC 108782.</title>
        <authorList>
            <person name="Komaki H."/>
            <person name="Tamura T."/>
        </authorList>
    </citation>
    <scope>NUCLEOTIDE SEQUENCE</scope>
    <source>
        <strain evidence="6">NBRC 108782</strain>
    </source>
</reference>
<evidence type="ECO:0000256" key="4">
    <source>
        <dbReference type="ARBA" id="ARBA00023163"/>
    </source>
</evidence>
<dbReference type="InterPro" id="IPR013325">
    <property type="entry name" value="RNA_pol_sigma_r2"/>
</dbReference>
<dbReference type="PRINTS" id="PR01217">
    <property type="entry name" value="PRICHEXTENSN"/>
</dbReference>
<evidence type="ECO:0008006" key="8">
    <source>
        <dbReference type="Google" id="ProtNLM"/>
    </source>
</evidence>
<organism evidence="6 7">
    <name type="scientific">Acrocarpospora phusangensis</name>
    <dbReference type="NCBI Taxonomy" id="1070424"/>
    <lineage>
        <taxon>Bacteria</taxon>
        <taxon>Bacillati</taxon>
        <taxon>Actinomycetota</taxon>
        <taxon>Actinomycetes</taxon>
        <taxon>Streptosporangiales</taxon>
        <taxon>Streptosporangiaceae</taxon>
        <taxon>Acrocarpospora</taxon>
    </lineage>
</organism>
<feature type="compositionally biased region" description="Basic residues" evidence="5">
    <location>
        <begin position="401"/>
        <end position="415"/>
    </location>
</feature>
<name>A0A919Q7I7_9ACTN</name>
<accession>A0A919Q7I7</accession>
<feature type="compositionally biased region" description="Pro residues" evidence="5">
    <location>
        <begin position="421"/>
        <end position="433"/>
    </location>
</feature>
<feature type="compositionally biased region" description="Basic residues" evidence="5">
    <location>
        <begin position="466"/>
        <end position="476"/>
    </location>
</feature>
<protein>
    <recommendedName>
        <fullName evidence="8">RNA polymerase sigma-70 region 2 domain-containing protein</fullName>
    </recommendedName>
</protein>
<dbReference type="EMBL" id="BOOA01000012">
    <property type="protein sequence ID" value="GIH23752.1"/>
    <property type="molecule type" value="Genomic_DNA"/>
</dbReference>
<feature type="region of interest" description="Disordered" evidence="5">
    <location>
        <begin position="340"/>
        <end position="476"/>
    </location>
</feature>
<dbReference type="GO" id="GO:0003677">
    <property type="term" value="F:DNA binding"/>
    <property type="evidence" value="ECO:0007669"/>
    <property type="project" value="UniProtKB-KW"/>
</dbReference>
<dbReference type="Gene3D" id="1.10.1740.10">
    <property type="match status" value="1"/>
</dbReference>
<dbReference type="GO" id="GO:0016987">
    <property type="term" value="F:sigma factor activity"/>
    <property type="evidence" value="ECO:0007669"/>
    <property type="project" value="UniProtKB-KW"/>
</dbReference>
<dbReference type="InterPro" id="IPR039425">
    <property type="entry name" value="RNA_pol_sigma-70-like"/>
</dbReference>
<keyword evidence="4" id="KW-0804">Transcription</keyword>
<feature type="compositionally biased region" description="Low complexity" evidence="5">
    <location>
        <begin position="448"/>
        <end position="463"/>
    </location>
</feature>
<dbReference type="PANTHER" id="PTHR43133">
    <property type="entry name" value="RNA POLYMERASE ECF-TYPE SIGMA FACTO"/>
    <property type="match status" value="1"/>
</dbReference>
<dbReference type="SUPFAM" id="SSF88946">
    <property type="entry name" value="Sigma2 domain of RNA polymerase sigma factors"/>
    <property type="match status" value="1"/>
</dbReference>
<keyword evidence="2" id="KW-0731">Sigma factor</keyword>
<evidence type="ECO:0000256" key="1">
    <source>
        <dbReference type="ARBA" id="ARBA00023015"/>
    </source>
</evidence>